<dbReference type="RefSeq" id="WP_268599508.1">
    <property type="nucleotide sequence ID" value="NZ_JAMDNP010000056.1"/>
</dbReference>
<name>A0ABT4H439_PAEAL</name>
<feature type="domain" description="Glycosyl transferase family 1" evidence="2">
    <location>
        <begin position="378"/>
        <end position="524"/>
    </location>
</feature>
<evidence type="ECO:0000259" key="3">
    <source>
        <dbReference type="Pfam" id="PF13946"/>
    </source>
</evidence>
<dbReference type="InterPro" id="IPR001296">
    <property type="entry name" value="Glyco_trans_1"/>
</dbReference>
<proteinExistence type="predicted"/>
<keyword evidence="5" id="KW-1185">Reference proteome</keyword>
<dbReference type="SUPFAM" id="SSF53756">
    <property type="entry name" value="UDP-Glycosyltransferase/glycogen phosphorylase"/>
    <property type="match status" value="1"/>
</dbReference>
<dbReference type="PANTHER" id="PTHR46401:SF2">
    <property type="entry name" value="GLYCOSYLTRANSFERASE WBBK-RELATED"/>
    <property type="match status" value="1"/>
</dbReference>
<comment type="caution">
    <text evidence="4">The sequence shown here is derived from an EMBL/GenBank/DDBJ whole genome shotgun (WGS) entry which is preliminary data.</text>
</comment>
<dbReference type="EMBL" id="JAMDNP010000056">
    <property type="protein sequence ID" value="MCY9763513.1"/>
    <property type="molecule type" value="Genomic_DNA"/>
</dbReference>
<dbReference type="Proteomes" id="UP001527181">
    <property type="component" value="Unassembled WGS sequence"/>
</dbReference>
<keyword evidence="1" id="KW-0808">Transferase</keyword>
<dbReference type="Pfam" id="PF13946">
    <property type="entry name" value="DUF4214"/>
    <property type="match status" value="1"/>
</dbReference>
<evidence type="ECO:0000313" key="4">
    <source>
        <dbReference type="EMBL" id="MCY9763513.1"/>
    </source>
</evidence>
<evidence type="ECO:0000259" key="2">
    <source>
        <dbReference type="Pfam" id="PF00534"/>
    </source>
</evidence>
<dbReference type="InterPro" id="IPR025282">
    <property type="entry name" value="DUF4214"/>
</dbReference>
<organism evidence="4 5">
    <name type="scientific">Paenibacillus alvei</name>
    <name type="common">Bacillus alvei</name>
    <dbReference type="NCBI Taxonomy" id="44250"/>
    <lineage>
        <taxon>Bacteria</taxon>
        <taxon>Bacillati</taxon>
        <taxon>Bacillota</taxon>
        <taxon>Bacilli</taxon>
        <taxon>Bacillales</taxon>
        <taxon>Paenibacillaceae</taxon>
        <taxon>Paenibacillus</taxon>
    </lineage>
</organism>
<accession>A0ABT4H439</accession>
<evidence type="ECO:0000313" key="5">
    <source>
        <dbReference type="Proteomes" id="UP001527181"/>
    </source>
</evidence>
<dbReference type="Gene3D" id="3.40.50.2000">
    <property type="entry name" value="Glycogen Phosphorylase B"/>
    <property type="match status" value="2"/>
</dbReference>
<evidence type="ECO:0000256" key="1">
    <source>
        <dbReference type="ARBA" id="ARBA00022679"/>
    </source>
</evidence>
<dbReference type="Pfam" id="PF00534">
    <property type="entry name" value="Glycos_transf_1"/>
    <property type="match status" value="1"/>
</dbReference>
<feature type="domain" description="DUF4214" evidence="3">
    <location>
        <begin position="101"/>
        <end position="147"/>
    </location>
</feature>
<reference evidence="4 5" key="1">
    <citation type="submission" date="2022-05" db="EMBL/GenBank/DDBJ databases">
        <title>Genome Sequencing of Bee-Associated Microbes.</title>
        <authorList>
            <person name="Dunlap C."/>
        </authorList>
    </citation>
    <scope>NUCLEOTIDE SEQUENCE [LARGE SCALE GENOMIC DNA]</scope>
    <source>
        <strain evidence="4 5">NRRL B-04010</strain>
    </source>
</reference>
<sequence length="573" mass="66332">MKQQYRVIHFIHALLKLDGLDFIRELYRQFLHRQPSEMEYHHFLKLLAIRQTKLKILCKVMCSKEAEQLFDQPPAGFIHFLEETTATSILRRFYLSEPIFFIHSLYNEFLLRNPDSDGLHAHLNAILSGIPRKKLLRSFLASQECQGLLASSYIPLNDDPHLGYNTGTVHPFRHSMVTHIGIFLGYPNPQVMEGEGIGRFLYRLIDGLLTTRPEVHIHIAATEYNYSDTMHTFGSLISLYPGRVHFTKSNNIEWFNTNVQAQVWIVPILSLELALYLTKPYILCLHDLVHHEFKELYFSTFPEFCYRVDRTGYLVLEKAAAIVSNSNYVRSHHAIHCAGMPAEKTHVIRLAPPSNEYQSCTLIDEAQFRMRYKIFHDYLVYPTALRLHKNFERLIMAFIRFRQSLDGYHSHLRLVFTDQLTDIPSHAEVTGMLQRISDEEIRNSIIFLGRIPKSDLPSLYKYAMGTIVPTLFEGSCPFPILESLTMGTPVAAANLEVTNEVIKDMKAFLAFSPYSIEEIEIAIRGLWMYHDQLLDLQQAAISDAMQRSWTDVANEYFNLIQNIIEKAHENSPF</sequence>
<gene>
    <name evidence="4" type="ORF">M5X12_23665</name>
</gene>
<dbReference type="PANTHER" id="PTHR46401">
    <property type="entry name" value="GLYCOSYLTRANSFERASE WBBK-RELATED"/>
    <property type="match status" value="1"/>
</dbReference>
<protein>
    <submittedName>
        <fullName evidence="4">DUF4214 domain-containing protein</fullName>
    </submittedName>
</protein>